<proteinExistence type="predicted"/>
<dbReference type="AlphaFoldDB" id="A0A7W8HI00"/>
<dbReference type="PANTHER" id="PTHR43222:SF2">
    <property type="entry name" value="NUDIX HYDROLASE 23, CHLOROPLASTIC"/>
    <property type="match status" value="1"/>
</dbReference>
<organism evidence="4 5">
    <name type="scientific">Quisquiliibacterium transsilvanicum</name>
    <dbReference type="NCBI Taxonomy" id="1549638"/>
    <lineage>
        <taxon>Bacteria</taxon>
        <taxon>Pseudomonadati</taxon>
        <taxon>Pseudomonadota</taxon>
        <taxon>Betaproteobacteria</taxon>
        <taxon>Burkholderiales</taxon>
        <taxon>Burkholderiaceae</taxon>
        <taxon>Quisquiliibacterium</taxon>
    </lineage>
</organism>
<dbReference type="Proteomes" id="UP000532440">
    <property type="component" value="Unassembled WGS sequence"/>
</dbReference>
<name>A0A7W8HI00_9BURK</name>
<dbReference type="EMBL" id="JACHGB010000004">
    <property type="protein sequence ID" value="MBB5272417.1"/>
    <property type="molecule type" value="Genomic_DNA"/>
</dbReference>
<accession>A0A7W8HI00</accession>
<sequence length="182" mass="20716">MRFCPSCGHEVEQAIPPGDNRLRHCCPSCSAIHYQNPKMVLGTIPVWEDRVLLCRRAIEPRYGYWTLPAGFMENGESTGEGAARETLEEAGARIELGAPFSILDVPQIEQIHMFFHATMLGPELDPGPESLEARLFTEDEIPWDSLAFRTVSQTLRWFFEDRRAGGYRLHTETIRYQPRPPG</sequence>
<dbReference type="RefSeq" id="WP_183967817.1">
    <property type="nucleotide sequence ID" value="NZ_BAABEW010000025.1"/>
</dbReference>
<dbReference type="Pfam" id="PF14803">
    <property type="entry name" value="Zn_ribbon_Nudix"/>
    <property type="match status" value="1"/>
</dbReference>
<gene>
    <name evidence="4" type="ORF">HNQ70_002431</name>
</gene>
<keyword evidence="2" id="KW-0378">Hydrolase</keyword>
<keyword evidence="5" id="KW-1185">Reference proteome</keyword>
<evidence type="ECO:0000256" key="1">
    <source>
        <dbReference type="ARBA" id="ARBA00001946"/>
    </source>
</evidence>
<dbReference type="PANTHER" id="PTHR43222">
    <property type="entry name" value="NUDIX HYDROLASE 23"/>
    <property type="match status" value="1"/>
</dbReference>
<evidence type="ECO:0000259" key="3">
    <source>
        <dbReference type="PROSITE" id="PS51462"/>
    </source>
</evidence>
<reference evidence="4 5" key="1">
    <citation type="submission" date="2020-08" db="EMBL/GenBank/DDBJ databases">
        <title>Genomic Encyclopedia of Type Strains, Phase IV (KMG-IV): sequencing the most valuable type-strain genomes for metagenomic binning, comparative biology and taxonomic classification.</title>
        <authorList>
            <person name="Goeker M."/>
        </authorList>
    </citation>
    <scope>NUCLEOTIDE SEQUENCE [LARGE SCALE GENOMIC DNA]</scope>
    <source>
        <strain evidence="4 5">DSM 29781</strain>
    </source>
</reference>
<comment type="caution">
    <text evidence="4">The sequence shown here is derived from an EMBL/GenBank/DDBJ whole genome shotgun (WGS) entry which is preliminary data.</text>
</comment>
<dbReference type="PROSITE" id="PS00893">
    <property type="entry name" value="NUDIX_BOX"/>
    <property type="match status" value="1"/>
</dbReference>
<evidence type="ECO:0000256" key="2">
    <source>
        <dbReference type="ARBA" id="ARBA00022801"/>
    </source>
</evidence>
<dbReference type="Gene3D" id="2.20.70.10">
    <property type="match status" value="1"/>
</dbReference>
<dbReference type="PROSITE" id="PS51462">
    <property type="entry name" value="NUDIX"/>
    <property type="match status" value="1"/>
</dbReference>
<comment type="cofactor">
    <cofactor evidence="1">
        <name>Mg(2+)</name>
        <dbReference type="ChEBI" id="CHEBI:18420"/>
    </cofactor>
</comment>
<dbReference type="Pfam" id="PF00293">
    <property type="entry name" value="NUDIX"/>
    <property type="match status" value="1"/>
</dbReference>
<dbReference type="InterPro" id="IPR015797">
    <property type="entry name" value="NUDIX_hydrolase-like_dom_sf"/>
</dbReference>
<dbReference type="InterPro" id="IPR029401">
    <property type="entry name" value="Nudix_N"/>
</dbReference>
<feature type="domain" description="Nudix hydrolase" evidence="3">
    <location>
        <begin position="22"/>
        <end position="159"/>
    </location>
</feature>
<dbReference type="InterPro" id="IPR000086">
    <property type="entry name" value="NUDIX_hydrolase_dom"/>
</dbReference>
<dbReference type="Gene3D" id="3.90.79.10">
    <property type="entry name" value="Nucleoside Triphosphate Pyrophosphohydrolase"/>
    <property type="match status" value="1"/>
</dbReference>
<dbReference type="SUPFAM" id="SSF55811">
    <property type="entry name" value="Nudix"/>
    <property type="match status" value="1"/>
</dbReference>
<evidence type="ECO:0000313" key="5">
    <source>
        <dbReference type="Proteomes" id="UP000532440"/>
    </source>
</evidence>
<dbReference type="GO" id="GO:0016787">
    <property type="term" value="F:hydrolase activity"/>
    <property type="evidence" value="ECO:0007669"/>
    <property type="project" value="UniProtKB-KW"/>
</dbReference>
<evidence type="ECO:0000313" key="4">
    <source>
        <dbReference type="EMBL" id="MBB5272417.1"/>
    </source>
</evidence>
<dbReference type="InterPro" id="IPR020084">
    <property type="entry name" value="NUDIX_hydrolase_CS"/>
</dbReference>
<dbReference type="CDD" id="cd04511">
    <property type="entry name" value="NUDIX_Hydrolase"/>
    <property type="match status" value="1"/>
</dbReference>
<protein>
    <submittedName>
        <fullName evidence="4">ADP-ribose pyrophosphatase YjhB (NUDIX family)</fullName>
    </submittedName>
</protein>